<accession>A0A2V0QHG0</accession>
<proteinExistence type="predicted"/>
<reference evidence="1 2" key="1">
    <citation type="submission" date="2018-04" db="EMBL/GenBank/DDBJ databases">
        <title>Draft genome sequence of Pseudomonas syringae pv. actinidiae biovar 1 strains isolated from kiwifruit in Kagawa prefecture.</title>
        <authorList>
            <person name="Tabuchi M."/>
            <person name="Saito M."/>
            <person name="Fujiwara S."/>
            <person name="Sasa N."/>
            <person name="Akimitsu K."/>
            <person name="Gomi K."/>
            <person name="Konishi-Sugita S."/>
            <person name="Hamano K."/>
            <person name="Kataoka I."/>
        </authorList>
    </citation>
    <scope>NUCLEOTIDE SEQUENCE [LARGE SCALE GENOMIC DNA]</scope>
    <source>
        <strain evidence="1 2">MAFF212206</strain>
    </source>
</reference>
<dbReference type="RefSeq" id="WP_133306350.1">
    <property type="nucleotide sequence ID" value="NZ_BGJZ01000305.1"/>
</dbReference>
<comment type="caution">
    <text evidence="1">The sequence shown here is derived from an EMBL/GenBank/DDBJ whole genome shotgun (WGS) entry which is preliminary data.</text>
</comment>
<gene>
    <name evidence="1" type="ORF">KPSA1_05846</name>
</gene>
<name>A0A2V0QHG0_PSESF</name>
<sequence>MTGYRPAAGRLENFSPTVGRGAEKAGLTRGVIEIVSGRPVASSLSLEQAGWHSRHSGSLASGASNRSGGDVLSLASFPHVVSRVRTQLRFDQNAACGKIPQLYIEEMVRQSDAPLYIEGF</sequence>
<protein>
    <submittedName>
        <fullName evidence="1">Phosphoserine phosphatase</fullName>
    </submittedName>
</protein>
<dbReference type="Proteomes" id="UP000247480">
    <property type="component" value="Unassembled WGS sequence"/>
</dbReference>
<dbReference type="EMBL" id="BGJZ01000305">
    <property type="protein sequence ID" value="GBH12381.1"/>
    <property type="molecule type" value="Genomic_DNA"/>
</dbReference>
<organism evidence="1 2">
    <name type="scientific">Pseudomonas syringae pv. actinidiae</name>
    <dbReference type="NCBI Taxonomy" id="103796"/>
    <lineage>
        <taxon>Bacteria</taxon>
        <taxon>Pseudomonadati</taxon>
        <taxon>Pseudomonadota</taxon>
        <taxon>Gammaproteobacteria</taxon>
        <taxon>Pseudomonadales</taxon>
        <taxon>Pseudomonadaceae</taxon>
        <taxon>Pseudomonas</taxon>
        <taxon>Pseudomonas syringae</taxon>
    </lineage>
</organism>
<evidence type="ECO:0000313" key="1">
    <source>
        <dbReference type="EMBL" id="GBH12381.1"/>
    </source>
</evidence>
<dbReference type="AlphaFoldDB" id="A0A2V0QHG0"/>
<evidence type="ECO:0000313" key="2">
    <source>
        <dbReference type="Proteomes" id="UP000247480"/>
    </source>
</evidence>